<keyword evidence="2" id="KW-1185">Reference proteome</keyword>
<protein>
    <submittedName>
        <fullName evidence="1">Uncharacterized protein</fullName>
    </submittedName>
</protein>
<proteinExistence type="predicted"/>
<gene>
    <name evidence="1" type="ORF">LMG28138_05992</name>
</gene>
<accession>A0A6S7BQJ0</accession>
<dbReference type="EMBL" id="CADIKM010000115">
    <property type="protein sequence ID" value="CAB3807981.1"/>
    <property type="molecule type" value="Genomic_DNA"/>
</dbReference>
<evidence type="ECO:0000313" key="1">
    <source>
        <dbReference type="EMBL" id="CAB3807981.1"/>
    </source>
</evidence>
<dbReference type="AlphaFoldDB" id="A0A6S7BQJ0"/>
<organism evidence="1 2">
    <name type="scientific">Pararobbsia alpina</name>
    <dbReference type="NCBI Taxonomy" id="621374"/>
    <lineage>
        <taxon>Bacteria</taxon>
        <taxon>Pseudomonadati</taxon>
        <taxon>Pseudomonadota</taxon>
        <taxon>Betaproteobacteria</taxon>
        <taxon>Burkholderiales</taxon>
        <taxon>Burkholderiaceae</taxon>
        <taxon>Pararobbsia</taxon>
    </lineage>
</organism>
<dbReference type="RefSeq" id="WP_175108461.1">
    <property type="nucleotide sequence ID" value="NZ_CADIKM010000115.1"/>
</dbReference>
<name>A0A6S7BQJ0_9BURK</name>
<sequence>MRCLAERKWIIGALFFVPGGSAFADGAIGESREVEIVANIASPQVEVLPAIPSPQQYMHQYQMEYLSNSEKQLYAQMDNYYIAPIPKEHRYERASASPYPDSAPQQLVTRYLDVVESAKPLIQIVQVPDYGLTNVLHYQRRLALTIDQWVFSATARVSLDHSHNMGANLFVRHGF</sequence>
<reference evidence="1 2" key="1">
    <citation type="submission" date="2020-04" db="EMBL/GenBank/DDBJ databases">
        <authorList>
            <person name="De Canck E."/>
        </authorList>
    </citation>
    <scope>NUCLEOTIDE SEQUENCE [LARGE SCALE GENOMIC DNA]</scope>
    <source>
        <strain evidence="1 2">LMG 28138</strain>
    </source>
</reference>
<dbReference type="Proteomes" id="UP000494115">
    <property type="component" value="Unassembled WGS sequence"/>
</dbReference>
<evidence type="ECO:0000313" key="2">
    <source>
        <dbReference type="Proteomes" id="UP000494115"/>
    </source>
</evidence>